<dbReference type="SUPFAM" id="SSF144091">
    <property type="entry name" value="Rhomboid-like"/>
    <property type="match status" value="1"/>
</dbReference>
<evidence type="ECO:0000256" key="3">
    <source>
        <dbReference type="ARBA" id="ARBA00022692"/>
    </source>
</evidence>
<keyword evidence="4" id="KW-0378">Hydrolase</keyword>
<gene>
    <name evidence="9" type="ORF">DFJ75_4823</name>
</gene>
<evidence type="ECO:0000256" key="6">
    <source>
        <dbReference type="ARBA" id="ARBA00023136"/>
    </source>
</evidence>
<dbReference type="GO" id="GO:0016020">
    <property type="term" value="C:membrane"/>
    <property type="evidence" value="ECO:0007669"/>
    <property type="project" value="UniProtKB-SubCell"/>
</dbReference>
<dbReference type="Gene3D" id="1.20.1540.10">
    <property type="entry name" value="Rhomboid-like"/>
    <property type="match status" value="1"/>
</dbReference>
<protein>
    <submittedName>
        <fullName evidence="9">Membrane associated rhomboid family serine protease</fullName>
    </submittedName>
</protein>
<name>A0A495KBQ8_WILMA</name>
<feature type="transmembrane region" description="Helical" evidence="7">
    <location>
        <begin position="212"/>
        <end position="231"/>
    </location>
</feature>
<dbReference type="InterPro" id="IPR035952">
    <property type="entry name" value="Rhomboid-like_sf"/>
</dbReference>
<evidence type="ECO:0000256" key="5">
    <source>
        <dbReference type="ARBA" id="ARBA00022989"/>
    </source>
</evidence>
<dbReference type="Proteomes" id="UP000274762">
    <property type="component" value="Unassembled WGS sequence"/>
</dbReference>
<keyword evidence="5 7" id="KW-1133">Transmembrane helix</keyword>
<accession>A0A495KBQ8</accession>
<dbReference type="InterPro" id="IPR050925">
    <property type="entry name" value="Rhomboid_protease_S54"/>
</dbReference>
<keyword evidence="6 7" id="KW-0472">Membrane</keyword>
<evidence type="ECO:0000259" key="8">
    <source>
        <dbReference type="Pfam" id="PF01694"/>
    </source>
</evidence>
<dbReference type="SUPFAM" id="SSF57845">
    <property type="entry name" value="B-box zinc-binding domain"/>
    <property type="match status" value="1"/>
</dbReference>
<feature type="transmembrane region" description="Helical" evidence="7">
    <location>
        <begin position="122"/>
        <end position="149"/>
    </location>
</feature>
<feature type="domain" description="Peptidase S54 rhomboid" evidence="8">
    <location>
        <begin position="120"/>
        <end position="251"/>
    </location>
</feature>
<feature type="transmembrane region" description="Helical" evidence="7">
    <location>
        <begin position="185"/>
        <end position="205"/>
    </location>
</feature>
<keyword evidence="9" id="KW-0645">Protease</keyword>
<feature type="transmembrane region" description="Helical" evidence="7">
    <location>
        <begin position="75"/>
        <end position="95"/>
    </location>
</feature>
<evidence type="ECO:0000256" key="1">
    <source>
        <dbReference type="ARBA" id="ARBA00004141"/>
    </source>
</evidence>
<dbReference type="GO" id="GO:0006508">
    <property type="term" value="P:proteolysis"/>
    <property type="evidence" value="ECO:0007669"/>
    <property type="project" value="UniProtKB-KW"/>
</dbReference>
<feature type="transmembrane region" description="Helical" evidence="7">
    <location>
        <begin position="161"/>
        <end position="179"/>
    </location>
</feature>
<evidence type="ECO:0000256" key="4">
    <source>
        <dbReference type="ARBA" id="ARBA00022801"/>
    </source>
</evidence>
<dbReference type="Pfam" id="PF01694">
    <property type="entry name" value="Rhomboid"/>
    <property type="match status" value="1"/>
</dbReference>
<feature type="transmembrane region" description="Helical" evidence="7">
    <location>
        <begin position="269"/>
        <end position="291"/>
    </location>
</feature>
<proteinExistence type="inferred from homology"/>
<organism evidence="9 10">
    <name type="scientific">Williamsia marianensis</name>
    <dbReference type="NCBI Taxonomy" id="85044"/>
    <lineage>
        <taxon>Bacteria</taxon>
        <taxon>Bacillati</taxon>
        <taxon>Actinomycetota</taxon>
        <taxon>Actinomycetes</taxon>
        <taxon>Mycobacteriales</taxon>
        <taxon>Nocardiaceae</taxon>
        <taxon>Williamsia</taxon>
    </lineage>
</organism>
<comment type="caution">
    <text evidence="9">The sequence shown here is derived from an EMBL/GenBank/DDBJ whole genome shotgun (WGS) entry which is preliminary data.</text>
</comment>
<dbReference type="GO" id="GO:0004252">
    <property type="term" value="F:serine-type endopeptidase activity"/>
    <property type="evidence" value="ECO:0007669"/>
    <property type="project" value="InterPro"/>
</dbReference>
<reference evidence="9 10" key="1">
    <citation type="submission" date="2018-10" db="EMBL/GenBank/DDBJ databases">
        <title>Sequencing the genomes of 1000 actinobacteria strains.</title>
        <authorList>
            <person name="Klenk H.-P."/>
        </authorList>
    </citation>
    <scope>NUCLEOTIDE SEQUENCE [LARGE SCALE GENOMIC DNA]</scope>
    <source>
        <strain evidence="9 10">DSM 44343</strain>
    </source>
</reference>
<dbReference type="EMBL" id="RBKV01000001">
    <property type="protein sequence ID" value="RKR97929.1"/>
    <property type="molecule type" value="Genomic_DNA"/>
</dbReference>
<sequence>MTFQNPPSPPTQVCVRHPDRPTGLACSRCGRPACPQCLTPAAVGQHCVDCVRASGRDTPRATVVGPRGIGSKTPWATYVLLAINIAVFAATVAQAGSFTEVRGSRIFYEGALFGPFLADGEYWRLLTAGFLHFSLIHVAVNMFSLYILGRDVEITLGTARFVGIYLASLLGGSAMVMLFENPNAINAGASGAIFGLMGATLVVVLRAKVPAGFVLGVIGLNIVLSLTIPNISLWAHLGGLVFGAAAAAGVLYGPGLLPAGSRTARNVAAVGWASIAGLIVLALLIGVARAATLTV</sequence>
<feature type="transmembrane region" description="Helical" evidence="7">
    <location>
        <begin position="237"/>
        <end position="257"/>
    </location>
</feature>
<comment type="similarity">
    <text evidence="2">Belongs to the peptidase S54 family.</text>
</comment>
<evidence type="ECO:0000313" key="10">
    <source>
        <dbReference type="Proteomes" id="UP000274762"/>
    </source>
</evidence>
<dbReference type="PANTHER" id="PTHR43731:SF14">
    <property type="entry name" value="PRESENILIN-ASSOCIATED RHOMBOID-LIKE PROTEIN, MITOCHONDRIAL"/>
    <property type="match status" value="1"/>
</dbReference>
<dbReference type="PANTHER" id="PTHR43731">
    <property type="entry name" value="RHOMBOID PROTEASE"/>
    <property type="match status" value="1"/>
</dbReference>
<dbReference type="CDD" id="cd19756">
    <property type="entry name" value="Bbox2"/>
    <property type="match status" value="1"/>
</dbReference>
<dbReference type="AlphaFoldDB" id="A0A495KBQ8"/>
<keyword evidence="3 7" id="KW-0812">Transmembrane</keyword>
<dbReference type="InterPro" id="IPR022764">
    <property type="entry name" value="Peptidase_S54_rhomboid_dom"/>
</dbReference>
<evidence type="ECO:0000313" key="9">
    <source>
        <dbReference type="EMBL" id="RKR97929.1"/>
    </source>
</evidence>
<evidence type="ECO:0000256" key="7">
    <source>
        <dbReference type="SAM" id="Phobius"/>
    </source>
</evidence>
<evidence type="ECO:0000256" key="2">
    <source>
        <dbReference type="ARBA" id="ARBA00009045"/>
    </source>
</evidence>
<comment type="subcellular location">
    <subcellularLocation>
        <location evidence="1">Membrane</location>
        <topology evidence="1">Multi-pass membrane protein</topology>
    </subcellularLocation>
</comment>